<dbReference type="Proteomes" id="UP001595912">
    <property type="component" value="Unassembled WGS sequence"/>
</dbReference>
<comment type="caution">
    <text evidence="6">The sequence shown here is derived from an EMBL/GenBank/DDBJ whole genome shotgun (WGS) entry which is preliminary data.</text>
</comment>
<dbReference type="Pfam" id="PF13476">
    <property type="entry name" value="AAA_23"/>
    <property type="match status" value="1"/>
</dbReference>
<evidence type="ECO:0000259" key="5">
    <source>
        <dbReference type="Pfam" id="PF13476"/>
    </source>
</evidence>
<dbReference type="Gene3D" id="3.40.50.300">
    <property type="entry name" value="P-loop containing nucleotide triphosphate hydrolases"/>
    <property type="match status" value="2"/>
</dbReference>
<keyword evidence="7" id="KW-1185">Reference proteome</keyword>
<organism evidence="6 7">
    <name type="scientific">Dactylosporangium cerinum</name>
    <dbReference type="NCBI Taxonomy" id="1434730"/>
    <lineage>
        <taxon>Bacteria</taxon>
        <taxon>Bacillati</taxon>
        <taxon>Actinomycetota</taxon>
        <taxon>Actinomycetes</taxon>
        <taxon>Micromonosporales</taxon>
        <taxon>Micromonosporaceae</taxon>
        <taxon>Dactylosporangium</taxon>
    </lineage>
</organism>
<evidence type="ECO:0000256" key="1">
    <source>
        <dbReference type="ARBA" id="ARBA00006930"/>
    </source>
</evidence>
<comment type="subunit">
    <text evidence="2">Heterodimer of SbcC and SbcD.</text>
</comment>
<keyword evidence="4" id="KW-0175">Coiled coil</keyword>
<proteinExistence type="inferred from homology"/>
<evidence type="ECO:0000256" key="4">
    <source>
        <dbReference type="SAM" id="Coils"/>
    </source>
</evidence>
<evidence type="ECO:0000313" key="7">
    <source>
        <dbReference type="Proteomes" id="UP001595912"/>
    </source>
</evidence>
<evidence type="ECO:0000313" key="6">
    <source>
        <dbReference type="EMBL" id="MFC4998543.1"/>
    </source>
</evidence>
<protein>
    <recommendedName>
        <fullName evidence="3">Nuclease SbcCD subunit C</fullName>
    </recommendedName>
</protein>
<evidence type="ECO:0000256" key="2">
    <source>
        <dbReference type="ARBA" id="ARBA00011322"/>
    </source>
</evidence>
<dbReference type="PANTHER" id="PTHR32114">
    <property type="entry name" value="ABC TRANSPORTER ABCH.3"/>
    <property type="match status" value="1"/>
</dbReference>
<gene>
    <name evidence="6" type="ORF">ACFPIJ_11940</name>
</gene>
<dbReference type="PANTHER" id="PTHR32114:SF2">
    <property type="entry name" value="ABC TRANSPORTER ABCH.3"/>
    <property type="match status" value="1"/>
</dbReference>
<dbReference type="InterPro" id="IPR027417">
    <property type="entry name" value="P-loop_NTPase"/>
</dbReference>
<reference evidence="7" key="1">
    <citation type="journal article" date="2019" name="Int. J. Syst. Evol. Microbiol.">
        <title>The Global Catalogue of Microorganisms (GCM) 10K type strain sequencing project: providing services to taxonomists for standard genome sequencing and annotation.</title>
        <authorList>
            <consortium name="The Broad Institute Genomics Platform"/>
            <consortium name="The Broad Institute Genome Sequencing Center for Infectious Disease"/>
            <person name="Wu L."/>
            <person name="Ma J."/>
        </authorList>
    </citation>
    <scope>NUCLEOTIDE SEQUENCE [LARGE SCALE GENOMIC DNA]</scope>
    <source>
        <strain evidence="7">CGMCC 4.7152</strain>
    </source>
</reference>
<evidence type="ECO:0000256" key="3">
    <source>
        <dbReference type="ARBA" id="ARBA00013368"/>
    </source>
</evidence>
<name>A0ABV9VQG1_9ACTN</name>
<feature type="coiled-coil region" evidence="4">
    <location>
        <begin position="212"/>
        <end position="277"/>
    </location>
</feature>
<dbReference type="EMBL" id="JBHSIU010000012">
    <property type="protein sequence ID" value="MFC4998543.1"/>
    <property type="molecule type" value="Genomic_DNA"/>
</dbReference>
<sequence length="686" mass="77246">MKLISLEMHNFRQFVGQQKIEFAGSDDRNVTLIYGANGGGKTTILNAFTWALYGTTSPDFEQKEMLITDSVWDDALPGAMIETSVTLHFEHDGMQYRLRRRIKTPKDGTRQQPQSYDVTLDNLDESGAWKEEKTYSDRIEQILPEELSQFFFFNGERIERLVKRGAYQDIQKAIKTLLGLEQYELALKHLPEVVRGLGNELRKLGKSQAGDIVNQQDQIREDTERLQDEQRRLREEVGHLTDERDVVETKLRAHAPTAQLQLRRDEQTRAYRSAEERRTRAAQSRTSLLTKRAYRVWLAELVPQVQSAAAGLRETGQLPAPLKRQFVEELLQQGSCICGTKLNDGESPHDHVKTWRAKAGLAEVEGAWQQMQGRATELAESSQELSPLLRQANADIATAAEEARQASEIISEVEGQLKKLPSEDGQELERRRVDLTRMVDKNNYRLHDIERELKELSRRGDDLGKQLAKVEITDQKGALVRQQMAVASQAHAAISSMYNTASEFVRDRLDVKIREVFSKISIKPFTPELNSNFELQLWRGDGDSRVPVSKSTGENQLLSLSFVGALVALCKERATGEKGAQILGHLGGLYPIVMDAPFGNLDNTYREEIARALPGMASQVVVFTSVAQAEGVVANRLEGNIGAEYVICINTTKDDAVHDRIELGGRNFDYVVPVADADCAKMERVR</sequence>
<feature type="domain" description="Rad50/SbcC-type AAA" evidence="5">
    <location>
        <begin position="5"/>
        <end position="236"/>
    </location>
</feature>
<dbReference type="RefSeq" id="WP_380114799.1">
    <property type="nucleotide sequence ID" value="NZ_JBHSIU010000012.1"/>
</dbReference>
<dbReference type="InterPro" id="IPR038729">
    <property type="entry name" value="Rad50/SbcC_AAA"/>
</dbReference>
<dbReference type="SUPFAM" id="SSF52540">
    <property type="entry name" value="P-loop containing nucleoside triphosphate hydrolases"/>
    <property type="match status" value="1"/>
</dbReference>
<accession>A0ABV9VQG1</accession>
<comment type="similarity">
    <text evidence="1">Belongs to the SMC family. SbcC subfamily.</text>
</comment>
<feature type="coiled-coil region" evidence="4">
    <location>
        <begin position="389"/>
        <end position="466"/>
    </location>
</feature>